<keyword evidence="1" id="KW-0472">Membrane</keyword>
<dbReference type="PANTHER" id="PTHR37489:SF1">
    <property type="entry name" value="DUF3500 DOMAIN-CONTAINING PROTEIN"/>
    <property type="match status" value="1"/>
</dbReference>
<evidence type="ECO:0000313" key="2">
    <source>
        <dbReference type="EMBL" id="MFD1000307.1"/>
    </source>
</evidence>
<reference evidence="3" key="1">
    <citation type="journal article" date="2019" name="Int. J. Syst. Evol. Microbiol.">
        <title>The Global Catalogue of Microorganisms (GCM) 10K type strain sequencing project: providing services to taxonomists for standard genome sequencing and annotation.</title>
        <authorList>
            <consortium name="The Broad Institute Genomics Platform"/>
            <consortium name="The Broad Institute Genome Sequencing Center for Infectious Disease"/>
            <person name="Wu L."/>
            <person name="Ma J."/>
        </authorList>
    </citation>
    <scope>NUCLEOTIDE SEQUENCE [LARGE SCALE GENOMIC DNA]</scope>
    <source>
        <strain evidence="3">CCUG 58938</strain>
    </source>
</reference>
<evidence type="ECO:0000256" key="1">
    <source>
        <dbReference type="SAM" id="Phobius"/>
    </source>
</evidence>
<evidence type="ECO:0000313" key="3">
    <source>
        <dbReference type="Proteomes" id="UP001597112"/>
    </source>
</evidence>
<keyword evidence="1" id="KW-0812">Transmembrane</keyword>
<comment type="caution">
    <text evidence="2">The sequence shown here is derived from an EMBL/GenBank/DDBJ whole genome shotgun (WGS) entry which is preliminary data.</text>
</comment>
<protein>
    <submittedName>
        <fullName evidence="2">DUF3500 domain-containing protein</fullName>
    </submittedName>
</protein>
<proteinExistence type="predicted"/>
<sequence length="573" mass="58465">MSNEVEFKRSNAGRTIALFVFMCVMLMTVFIACQDDDDAATTSTTVTALTCSSATFSAEATSGASYSATATVPYSGGNGVTFSAGTGISSTGVTGLTATLQAGTLNSGTGSITYSIAGTPASSGTASFAIAFGGQSCTLSLTVASSSISVSALNCSAATFSAEATSGSSYSGTASVSYTGGNGASYSAGSAISSTGVTGLTATLVAGTLASGSGSVTYTISGTPTSSGTASFAISFGGQSCTLSLTVSASAATADCDSQTGVAKIVCLAEAFKATLSSSQISTLQLDYTFSNAKTWSNLPAALSPRIGIKLGSLSSTQLAAAKALIQEMTGTTTNEGWDEVQQVWLADDYLNANGGGNDYGSGNYYLAFLGTPSTSGTFEILETGHHKTVANTYIDGKLVGATPHFAAVEPVSFTSGSTTYAPISQERDAFVALLASLSSSELSSAKSSSTFTDLVLVPGKEWQFPSTSSGLVCSSLSSGQKELVLNVIKTYTNDIDDDDAAAFLTTYTSELDNTYILYSGTTSMNTKYDYFRIDGPHVWIEFIVAGGVVFPSGVHFHSIWRDRSTDYGGTKN</sequence>
<dbReference type="EMBL" id="JBHTKA010000004">
    <property type="protein sequence ID" value="MFD1000307.1"/>
    <property type="molecule type" value="Genomic_DNA"/>
</dbReference>
<keyword evidence="1" id="KW-1133">Transmembrane helix</keyword>
<dbReference type="RefSeq" id="WP_377579711.1">
    <property type="nucleotide sequence ID" value="NZ_JBHTKA010000004.1"/>
</dbReference>
<accession>A0ABW3K204</accession>
<keyword evidence="3" id="KW-1185">Reference proteome</keyword>
<gene>
    <name evidence="2" type="ORF">ACFQ21_13370</name>
</gene>
<organism evidence="2 3">
    <name type="scientific">Ohtaekwangia kribbensis</name>
    <dbReference type="NCBI Taxonomy" id="688913"/>
    <lineage>
        <taxon>Bacteria</taxon>
        <taxon>Pseudomonadati</taxon>
        <taxon>Bacteroidota</taxon>
        <taxon>Cytophagia</taxon>
        <taxon>Cytophagales</taxon>
        <taxon>Fulvivirgaceae</taxon>
        <taxon>Ohtaekwangia</taxon>
    </lineage>
</organism>
<name>A0ABW3K204_9BACT</name>
<dbReference type="InterPro" id="IPR021889">
    <property type="entry name" value="DUF3500"/>
</dbReference>
<feature type="transmembrane region" description="Helical" evidence="1">
    <location>
        <begin position="12"/>
        <end position="32"/>
    </location>
</feature>
<dbReference type="PANTHER" id="PTHR37489">
    <property type="entry name" value="DUF3500 DOMAIN-CONTAINING PROTEIN"/>
    <property type="match status" value="1"/>
</dbReference>
<dbReference type="Proteomes" id="UP001597112">
    <property type="component" value="Unassembled WGS sequence"/>
</dbReference>
<dbReference type="Pfam" id="PF12006">
    <property type="entry name" value="DUF3500"/>
    <property type="match status" value="1"/>
</dbReference>